<evidence type="ECO:0000256" key="3">
    <source>
        <dbReference type="ARBA" id="ARBA00023002"/>
    </source>
</evidence>
<dbReference type="GO" id="GO:0051213">
    <property type="term" value="F:dioxygenase activity"/>
    <property type="evidence" value="ECO:0007669"/>
    <property type="project" value="UniProtKB-KW"/>
</dbReference>
<keyword evidence="4" id="KW-0223">Dioxygenase</keyword>
<evidence type="ECO:0000313" key="5">
    <source>
        <dbReference type="Proteomes" id="UP000724874"/>
    </source>
</evidence>
<evidence type="ECO:0000313" key="4">
    <source>
        <dbReference type="EMBL" id="KAF8899648.1"/>
    </source>
</evidence>
<dbReference type="PANTHER" id="PTHR32332:SF31">
    <property type="entry name" value="2-NITROPROPANE DIOXYGENASE FAMILY, PUTATIVE (AFU_ORTHOLOGUE AFUA_2G09850)-RELATED"/>
    <property type="match status" value="1"/>
</dbReference>
<comment type="caution">
    <text evidence="4">The sequence shown here is derived from an EMBL/GenBank/DDBJ whole genome shotgun (WGS) entry which is preliminary data.</text>
</comment>
<dbReference type="InterPro" id="IPR004136">
    <property type="entry name" value="NMO"/>
</dbReference>
<keyword evidence="1" id="KW-0285">Flavoprotein</keyword>
<dbReference type="Gene3D" id="3.20.20.70">
    <property type="entry name" value="Aldolase class I"/>
    <property type="match status" value="1"/>
</dbReference>
<gene>
    <name evidence="4" type="ORF">CPB84DRAFT_1825349</name>
</gene>
<dbReference type="AlphaFoldDB" id="A0A9P5NNJ2"/>
<keyword evidence="5" id="KW-1185">Reference proteome</keyword>
<dbReference type="OrthoDB" id="2349068at2759"/>
<dbReference type="CDD" id="cd04730">
    <property type="entry name" value="NPD_like"/>
    <property type="match status" value="1"/>
</dbReference>
<dbReference type="Proteomes" id="UP000724874">
    <property type="component" value="Unassembled WGS sequence"/>
</dbReference>
<keyword evidence="2" id="KW-0288">FMN</keyword>
<name>A0A9P5NNJ2_GYMJU</name>
<proteinExistence type="predicted"/>
<sequence>MSIQTSVTNLLGIKSPIVAAPMAGASGGALAAQVTLAGGFGFLSAGYDSVDALKKELKVARNHLQINEQQTLPIGVGFLCWQLEKFPAKAEELLAAALESHPQAVWFSFGEDLGRWVNHIRKHDPNAGTKDAVKIFIQISTVKDLLLAINAWKVDAIVVQGNEAGGHGLSSSLPLLTLFPILFKVSAENNGPPLLAAGGLANGAQIASLLTLGASGVVLGTRFLMCPESFYSDAQRHALVEAQSSQSIRTMAFDYARNTLGWPEGIDGRGLRNGAASLNASTVEDFERGEDLDTLRQKFTEGTRTGDTSRLLVWAGSSVGLTSKIMPAKEIVDELHEECIRSLQAAVKVLVQ</sequence>
<evidence type="ECO:0000256" key="1">
    <source>
        <dbReference type="ARBA" id="ARBA00022630"/>
    </source>
</evidence>
<dbReference type="PANTHER" id="PTHR32332">
    <property type="entry name" value="2-NITROPROPANE DIOXYGENASE"/>
    <property type="match status" value="1"/>
</dbReference>
<dbReference type="EMBL" id="JADNYJ010000052">
    <property type="protein sequence ID" value="KAF8899648.1"/>
    <property type="molecule type" value="Genomic_DNA"/>
</dbReference>
<dbReference type="Pfam" id="PF03060">
    <property type="entry name" value="NMO"/>
    <property type="match status" value="1"/>
</dbReference>
<accession>A0A9P5NNJ2</accession>
<dbReference type="GO" id="GO:0018580">
    <property type="term" value="F:nitronate monooxygenase activity"/>
    <property type="evidence" value="ECO:0007669"/>
    <property type="project" value="InterPro"/>
</dbReference>
<keyword evidence="3" id="KW-0560">Oxidoreductase</keyword>
<reference evidence="4" key="1">
    <citation type="submission" date="2020-11" db="EMBL/GenBank/DDBJ databases">
        <authorList>
            <consortium name="DOE Joint Genome Institute"/>
            <person name="Ahrendt S."/>
            <person name="Riley R."/>
            <person name="Andreopoulos W."/>
            <person name="LaButti K."/>
            <person name="Pangilinan J."/>
            <person name="Ruiz-duenas F.J."/>
            <person name="Barrasa J.M."/>
            <person name="Sanchez-Garcia M."/>
            <person name="Camarero S."/>
            <person name="Miyauchi S."/>
            <person name="Serrano A."/>
            <person name="Linde D."/>
            <person name="Babiker R."/>
            <person name="Drula E."/>
            <person name="Ayuso-Fernandez I."/>
            <person name="Pacheco R."/>
            <person name="Padilla G."/>
            <person name="Ferreira P."/>
            <person name="Barriuso J."/>
            <person name="Kellner H."/>
            <person name="Castanera R."/>
            <person name="Alfaro M."/>
            <person name="Ramirez L."/>
            <person name="Pisabarro A.G."/>
            <person name="Kuo A."/>
            <person name="Tritt A."/>
            <person name="Lipzen A."/>
            <person name="He G."/>
            <person name="Yan M."/>
            <person name="Ng V."/>
            <person name="Cullen D."/>
            <person name="Martin F."/>
            <person name="Rosso M.-N."/>
            <person name="Henrissat B."/>
            <person name="Hibbett D."/>
            <person name="Martinez A.T."/>
            <person name="Grigoriev I.V."/>
        </authorList>
    </citation>
    <scope>NUCLEOTIDE SEQUENCE</scope>
    <source>
        <strain evidence="4">AH 44721</strain>
    </source>
</reference>
<evidence type="ECO:0000256" key="2">
    <source>
        <dbReference type="ARBA" id="ARBA00022643"/>
    </source>
</evidence>
<organism evidence="4 5">
    <name type="scientific">Gymnopilus junonius</name>
    <name type="common">Spectacular rustgill mushroom</name>
    <name type="synonym">Gymnopilus spectabilis subsp. junonius</name>
    <dbReference type="NCBI Taxonomy" id="109634"/>
    <lineage>
        <taxon>Eukaryota</taxon>
        <taxon>Fungi</taxon>
        <taxon>Dikarya</taxon>
        <taxon>Basidiomycota</taxon>
        <taxon>Agaricomycotina</taxon>
        <taxon>Agaricomycetes</taxon>
        <taxon>Agaricomycetidae</taxon>
        <taxon>Agaricales</taxon>
        <taxon>Agaricineae</taxon>
        <taxon>Hymenogastraceae</taxon>
        <taxon>Gymnopilus</taxon>
    </lineage>
</organism>
<protein>
    <submittedName>
        <fullName evidence="4">2-nitropropane dioxygenase</fullName>
    </submittedName>
</protein>
<dbReference type="InterPro" id="IPR013785">
    <property type="entry name" value="Aldolase_TIM"/>
</dbReference>
<dbReference type="SUPFAM" id="SSF51412">
    <property type="entry name" value="Inosine monophosphate dehydrogenase (IMPDH)"/>
    <property type="match status" value="1"/>
</dbReference>